<dbReference type="Proteomes" id="UP001336020">
    <property type="component" value="Unassembled WGS sequence"/>
</dbReference>
<reference evidence="1 2" key="1">
    <citation type="submission" date="2023-07" db="EMBL/GenBank/DDBJ databases">
        <authorList>
            <person name="Girao M."/>
            <person name="Carvalho M.F."/>
        </authorList>
    </citation>
    <scope>NUCLEOTIDE SEQUENCE [LARGE SCALE GENOMIC DNA]</scope>
    <source>
        <strain evidence="1 2">YIM65754</strain>
    </source>
</reference>
<proteinExistence type="predicted"/>
<sequence length="358" mass="37727">MSIDAAGAVGMLDLLDDTTTELGTISAPSAVASDGRYLFATTPQGVDIVDSGVWTWDHVDHFHYYRADPKLLGNVTGEGTATVSTSNTSTVGGTGLFFPLTGEAVLLDNEALSQGEIRELFRIETGQHSGLAVPLGGGALVTHAGDRGQATEVRFHRADGTPVDGSSVECPDAQGTITTRVGVVIGCATGALLATAEDGDVTFEHLPYPEGTHTQPAVEFDNRKGRPSVAAPAGDEGIWLLDTRARTWQLIQTTEPLLRVSAADDADEHIVALDRSGRVRVYDGSSGDEVGATEPLLPRSIADPALLDGVELTVDRQRAYLNAPAEGVVYEIAYADNARLARTLETPTTPAFFAETGR</sequence>
<organism evidence="1 2">
    <name type="scientific">Rhodococcus artemisiae</name>
    <dbReference type="NCBI Taxonomy" id="714159"/>
    <lineage>
        <taxon>Bacteria</taxon>
        <taxon>Bacillati</taxon>
        <taxon>Actinomycetota</taxon>
        <taxon>Actinomycetes</taxon>
        <taxon>Mycobacteriales</taxon>
        <taxon>Nocardiaceae</taxon>
        <taxon>Rhodococcus</taxon>
    </lineage>
</organism>
<keyword evidence="2" id="KW-1185">Reference proteome</keyword>
<name>A0ABU7LC37_9NOCA</name>
<gene>
    <name evidence="1" type="ORF">Q7514_16405</name>
</gene>
<evidence type="ECO:0000313" key="2">
    <source>
        <dbReference type="Proteomes" id="UP001336020"/>
    </source>
</evidence>
<accession>A0ABU7LC37</accession>
<dbReference type="EMBL" id="JAUTXY010000007">
    <property type="protein sequence ID" value="MEE2059103.1"/>
    <property type="molecule type" value="Genomic_DNA"/>
</dbReference>
<evidence type="ECO:0000313" key="1">
    <source>
        <dbReference type="EMBL" id="MEE2059103.1"/>
    </source>
</evidence>
<dbReference type="SUPFAM" id="SSF50998">
    <property type="entry name" value="Quinoprotein alcohol dehydrogenase-like"/>
    <property type="match status" value="1"/>
</dbReference>
<dbReference type="RefSeq" id="WP_330134350.1">
    <property type="nucleotide sequence ID" value="NZ_JAUTXY010000007.1"/>
</dbReference>
<comment type="caution">
    <text evidence="1">The sequence shown here is derived from an EMBL/GenBank/DDBJ whole genome shotgun (WGS) entry which is preliminary data.</text>
</comment>
<protein>
    <submittedName>
        <fullName evidence="1">ABC transporter</fullName>
    </submittedName>
</protein>
<dbReference type="InterPro" id="IPR011047">
    <property type="entry name" value="Quinoprotein_ADH-like_sf"/>
</dbReference>